<evidence type="ECO:0000259" key="4">
    <source>
        <dbReference type="Pfam" id="PF13193"/>
    </source>
</evidence>
<dbReference type="Pfam" id="PF00501">
    <property type="entry name" value="AMP-binding"/>
    <property type="match status" value="1"/>
</dbReference>
<dbReference type="InterPro" id="IPR020845">
    <property type="entry name" value="AMP-binding_CS"/>
</dbReference>
<dbReference type="InterPro" id="IPR025110">
    <property type="entry name" value="AMP-bd_C"/>
</dbReference>
<dbReference type="PANTHER" id="PTHR43201:SF5">
    <property type="entry name" value="MEDIUM-CHAIN ACYL-COA LIGASE ACSF2, MITOCHONDRIAL"/>
    <property type="match status" value="1"/>
</dbReference>
<reference evidence="5 6" key="1">
    <citation type="journal article" date="2021" name="Microbiol. Spectr.">
        <title>A Single Bacterium Capable of Oxidation and Reduction of Iron at Circumneutral pH.</title>
        <authorList>
            <person name="Kato S."/>
            <person name="Ohkuma M."/>
        </authorList>
    </citation>
    <scope>NUCLEOTIDE SEQUENCE [LARGE SCALE GENOMIC DNA]</scope>
    <source>
        <strain evidence="5 6">MIZ03</strain>
    </source>
</reference>
<dbReference type="SUPFAM" id="SSF56801">
    <property type="entry name" value="Acetyl-CoA synthetase-like"/>
    <property type="match status" value="1"/>
</dbReference>
<evidence type="ECO:0000259" key="3">
    <source>
        <dbReference type="Pfam" id="PF00501"/>
    </source>
</evidence>
<comment type="similarity">
    <text evidence="1">Belongs to the ATP-dependent AMP-binding enzyme family.</text>
</comment>
<dbReference type="Gene3D" id="3.40.50.12780">
    <property type="entry name" value="N-terminal domain of ligase-like"/>
    <property type="match status" value="1"/>
</dbReference>
<dbReference type="PANTHER" id="PTHR43201">
    <property type="entry name" value="ACYL-COA SYNTHETASE"/>
    <property type="match status" value="1"/>
</dbReference>
<evidence type="ECO:0000313" key="5">
    <source>
        <dbReference type="EMBL" id="BCO29572.1"/>
    </source>
</evidence>
<dbReference type="Pfam" id="PF13193">
    <property type="entry name" value="AMP-binding_C"/>
    <property type="match status" value="1"/>
</dbReference>
<accession>A0ABM7MTQ5</accession>
<organism evidence="5 6">
    <name type="scientific">Rhodoferax lithotrophicus</name>
    <dbReference type="NCBI Taxonomy" id="2798804"/>
    <lineage>
        <taxon>Bacteria</taxon>
        <taxon>Pseudomonadati</taxon>
        <taxon>Pseudomonadota</taxon>
        <taxon>Betaproteobacteria</taxon>
        <taxon>Burkholderiales</taxon>
        <taxon>Comamonadaceae</taxon>
        <taxon>Rhodoferax</taxon>
    </lineage>
</organism>
<keyword evidence="6" id="KW-1185">Reference proteome</keyword>
<proteinExistence type="inferred from homology"/>
<dbReference type="InterPro" id="IPR045851">
    <property type="entry name" value="AMP-bd_C_sf"/>
</dbReference>
<feature type="domain" description="AMP-binding enzyme C-terminal" evidence="4">
    <location>
        <begin position="445"/>
        <end position="521"/>
    </location>
</feature>
<feature type="domain" description="AMP-dependent synthetase/ligase" evidence="3">
    <location>
        <begin position="31"/>
        <end position="394"/>
    </location>
</feature>
<dbReference type="Gene3D" id="3.30.300.30">
    <property type="match status" value="1"/>
</dbReference>
<protein>
    <submittedName>
        <fullName evidence="5">Medium-chain fatty-acid--CoA ligase</fullName>
    </submittedName>
</protein>
<evidence type="ECO:0000256" key="1">
    <source>
        <dbReference type="ARBA" id="ARBA00006432"/>
    </source>
</evidence>
<dbReference type="Proteomes" id="UP000824366">
    <property type="component" value="Chromosome"/>
</dbReference>
<sequence>MIDLKPHPAARERYYQAGYWQHHSLAQRIAASVDTYPDKTAVSDASGHHISYRELDDQASRLAAFWQARGLGVGDVVTMHLPNWWQTAVVTLAAFKLGAVINPLPPTYGWKDLAFIMNKSGSKAVVVAGHFRSVDYTEHLQRIAPELQVQPSMVVIRSGQVTLGTPFDEAVSGPLLAQAHDAAADDPALLLFTSGSESKPKGVVHTHNTALYGERALSDTLALDHRDVCFMASPVTHTSGFMHGILLTLMTGATVSLLDIFKGDTAVDQMLADRATWTMGATPFLSDVVDSLERSGKRLPDLRYFLCGGAPIPEVLVRRAHQLGVRVMSIYGSTESPPHTVTWPTDPIEAAWQFDGRALPGVEVCAVDEDGKPLPPGQQGEQWSRGPHAFLGYLGEPELTAKALDADGWYHSGDLATVGAQGAVRIVGRIKDMIIRGGQNISAREVEDILLEHPACQSVAVIGLPDERLGELGCAVVVCQPGKTLGFEEMKQFLIERGVARFKLPEHLVLRDALPATPSGKVQKFKLREELKSLNGATSHV</sequence>
<dbReference type="PROSITE" id="PS00455">
    <property type="entry name" value="AMP_BINDING"/>
    <property type="match status" value="1"/>
</dbReference>
<evidence type="ECO:0000256" key="2">
    <source>
        <dbReference type="ARBA" id="ARBA00022598"/>
    </source>
</evidence>
<dbReference type="GO" id="GO:0016874">
    <property type="term" value="F:ligase activity"/>
    <property type="evidence" value="ECO:0007669"/>
    <property type="project" value="UniProtKB-KW"/>
</dbReference>
<dbReference type="InterPro" id="IPR000873">
    <property type="entry name" value="AMP-dep_synth/lig_dom"/>
</dbReference>
<evidence type="ECO:0000313" key="6">
    <source>
        <dbReference type="Proteomes" id="UP000824366"/>
    </source>
</evidence>
<keyword evidence="2 5" id="KW-0436">Ligase</keyword>
<name>A0ABM7MTQ5_9BURK</name>
<gene>
    <name evidence="5" type="ORF">MIZ03_4495</name>
</gene>
<dbReference type="EMBL" id="AP024238">
    <property type="protein sequence ID" value="BCO29572.1"/>
    <property type="molecule type" value="Genomic_DNA"/>
</dbReference>
<dbReference type="RefSeq" id="WP_223905727.1">
    <property type="nucleotide sequence ID" value="NZ_AP024238.1"/>
</dbReference>
<dbReference type="InterPro" id="IPR042099">
    <property type="entry name" value="ANL_N_sf"/>
</dbReference>